<dbReference type="Pfam" id="PF18803">
    <property type="entry name" value="CxC2"/>
    <property type="match status" value="1"/>
</dbReference>
<evidence type="ECO:0000313" key="3">
    <source>
        <dbReference type="EMBL" id="CAE6400923.1"/>
    </source>
</evidence>
<feature type="domain" description="CxC2-like cysteine cluster KDZ transposase-associated" evidence="2">
    <location>
        <begin position="214"/>
        <end position="317"/>
    </location>
</feature>
<feature type="compositionally biased region" description="Polar residues" evidence="1">
    <location>
        <begin position="39"/>
        <end position="52"/>
    </location>
</feature>
<dbReference type="InterPro" id="IPR041457">
    <property type="entry name" value="CxC2_KDZ-assoc"/>
</dbReference>
<evidence type="ECO:0000256" key="1">
    <source>
        <dbReference type="SAM" id="MobiDB-lite"/>
    </source>
</evidence>
<evidence type="ECO:0000259" key="2">
    <source>
        <dbReference type="Pfam" id="PF18803"/>
    </source>
</evidence>
<dbReference type="Proteomes" id="UP000663841">
    <property type="component" value="Unassembled WGS sequence"/>
</dbReference>
<name>A0A8H3A2S8_9AGAM</name>
<organism evidence="3 4">
    <name type="scientific">Rhizoctonia solani</name>
    <dbReference type="NCBI Taxonomy" id="456999"/>
    <lineage>
        <taxon>Eukaryota</taxon>
        <taxon>Fungi</taxon>
        <taxon>Dikarya</taxon>
        <taxon>Basidiomycota</taxon>
        <taxon>Agaricomycotina</taxon>
        <taxon>Agaricomycetes</taxon>
        <taxon>Cantharellales</taxon>
        <taxon>Ceratobasidiaceae</taxon>
        <taxon>Rhizoctonia</taxon>
    </lineage>
</organism>
<dbReference type="Pfam" id="PF18758">
    <property type="entry name" value="KDZ"/>
    <property type="match status" value="1"/>
</dbReference>
<accession>A0A8H3A2S8</accession>
<dbReference type="EMBL" id="CAJMWW010000018">
    <property type="protein sequence ID" value="CAE6400923.1"/>
    <property type="molecule type" value="Genomic_DNA"/>
</dbReference>
<proteinExistence type="predicted"/>
<dbReference type="InterPro" id="IPR040521">
    <property type="entry name" value="KDZ"/>
</dbReference>
<protein>
    <recommendedName>
        <fullName evidence="2">CxC2-like cysteine cluster KDZ transposase-associated domain-containing protein</fullName>
    </recommendedName>
</protein>
<dbReference type="PANTHER" id="PTHR33104:SF2">
    <property type="entry name" value="CXC3 LIKE CYSTEINE CLUSTER DOMAIN-CONTAINING PROTEIN"/>
    <property type="match status" value="1"/>
</dbReference>
<feature type="compositionally biased region" description="Basic and acidic residues" evidence="1">
    <location>
        <begin position="438"/>
        <end position="453"/>
    </location>
</feature>
<dbReference type="AlphaFoldDB" id="A0A8H3A2S8"/>
<feature type="region of interest" description="Disordered" evidence="1">
    <location>
        <begin position="697"/>
        <end position="722"/>
    </location>
</feature>
<comment type="caution">
    <text evidence="3">The sequence shown here is derived from an EMBL/GenBank/DDBJ whole genome shotgun (WGS) entry which is preliminary data.</text>
</comment>
<feature type="region of interest" description="Disordered" evidence="1">
    <location>
        <begin position="430"/>
        <end position="455"/>
    </location>
</feature>
<evidence type="ECO:0000313" key="4">
    <source>
        <dbReference type="Proteomes" id="UP000663841"/>
    </source>
</evidence>
<reference evidence="3" key="1">
    <citation type="submission" date="2021-01" db="EMBL/GenBank/DDBJ databases">
        <authorList>
            <person name="Kaushik A."/>
        </authorList>
    </citation>
    <scope>NUCLEOTIDE SEQUENCE</scope>
    <source>
        <strain evidence="3">AG3-T5</strain>
    </source>
</reference>
<gene>
    <name evidence="3" type="ORF">RDB_LOCUS7759</name>
</gene>
<feature type="region of interest" description="Disordered" evidence="1">
    <location>
        <begin position="38"/>
        <end position="98"/>
    </location>
</feature>
<sequence>MYFRANTPLLHQLDMSSQRPRTTHYTVDGRAQSVPRVLTHTQSMPQLSTRASTGRRKKPKPGPRTITFRVEGTLRSDPSDVSASIQHPASVDHSPAASNPAVDEFTNVFDDPTGMDSMANIEPISTKKTSNNYLSSWLTNSAEEYLCILYESESPPGTKFCDHCHRSSNFLYRCTTCLNQRYLCNTCILTTHRILPTHKPQRWDDDTWVDVSLFKLGHVLNLGHRGEACSVSCDARVSPSKLLVGDLNGFFTIQVRYCTHDDAPKRTLQLLSAGLFPCSDTFPRSAFTTTLLDTLNVYVTLGRTSAHKFYSVLERISNPGFPDDIKDRYRELMATHRRYLRLLNWQRSGHGFETHQTDHPSSHALDCVACPRPGHNFDEEEVSHDELPFFRAWVSFDGNFQSVRKDKKVEAGDICLSEDQAYVPNKQQYKEWTGQQKEPQRTEKPTCDHHKAGNDTTTRFVGRDVTGVGAVTCTAHSCFVPGGFVDYFRGERFIYADYALASSYAYMSRLGRLTLGMTYDVWCHYQTNLTQRVRNLPSSITLPPDFDLMGAIPKWHLIGHEQACYVRWSLDHTQHVGRMEGEGPERVWAHLNEHSGSTSEQGPGARTDTLNNVAYEWNFEKMIRMDQHLSGKFVEARRMYLEQKAVHDDLMGDLPVEQVLKWEAMPLTPVQGRDKKWSSPLMDPVWSDGCFQSVIHEESEKESGTARVPRRQPGATRWLSEGIELEHSMHNLRDEVKKHGPKPTPQQSTSINKQRINLANRIAQHNKKRSQFMGQLIEHDLDSEPAGSTNVGEPEHTDLGLPSSFHPPTLSKAGLTSLADLEKDLRRGMCDDALESVRQLLGARALALNYKRRHVRGEVATTRAEAKLRDQNAKVAKVRWRYENSRNALFRLGFSDSDHRCYQLITVDDLRSLKSYLEDISRGVGQGYAKISWIWRSSATTNTDDWQVNALRVEWFRSRERYKRWHEQLILLKREMTMTLRTFRTREEIWKWKAHNGNLPPGMRCYALKQSKFYGALAHRALSAFQPHLCDRIVTLQWSVTWLDRNTNIAGFLPNPSP</sequence>
<dbReference type="PANTHER" id="PTHR33104">
    <property type="entry name" value="SI:DKEY-29D5.2"/>
    <property type="match status" value="1"/>
</dbReference>